<comment type="caution">
    <text evidence="2">The sequence shown here is derived from an EMBL/GenBank/DDBJ whole genome shotgun (WGS) entry which is preliminary data.</text>
</comment>
<dbReference type="GO" id="GO:0006351">
    <property type="term" value="P:DNA-templated transcription"/>
    <property type="evidence" value="ECO:0007669"/>
    <property type="project" value="InterPro"/>
</dbReference>
<dbReference type="GO" id="GO:0003677">
    <property type="term" value="F:DNA binding"/>
    <property type="evidence" value="ECO:0007669"/>
    <property type="project" value="InterPro"/>
</dbReference>
<dbReference type="Pfam" id="PF01191">
    <property type="entry name" value="RNA_pol_Rpb5_C"/>
    <property type="match status" value="1"/>
</dbReference>
<dbReference type="AlphaFoldDB" id="T1AG82"/>
<evidence type="ECO:0000259" key="1">
    <source>
        <dbReference type="Pfam" id="PF01191"/>
    </source>
</evidence>
<evidence type="ECO:0000313" key="2">
    <source>
        <dbReference type="EMBL" id="EQD55628.1"/>
    </source>
</evidence>
<sequence length="62" mass="7000">MLSESDAKKISKKFNTPFEKFPKISESDPQAVKLKASAGQLIAIYRNDDGKEYVAYRYVVKG</sequence>
<reference evidence="2" key="2">
    <citation type="journal article" date="2014" name="ISME J.">
        <title>Microbial stratification in low pH oxic and suboxic macroscopic growths along an acid mine drainage.</title>
        <authorList>
            <person name="Mendez-Garcia C."/>
            <person name="Mesa V."/>
            <person name="Sprenger R.R."/>
            <person name="Richter M."/>
            <person name="Diez M.S."/>
            <person name="Solano J."/>
            <person name="Bargiela R."/>
            <person name="Golyshina O.V."/>
            <person name="Manteca A."/>
            <person name="Ramos J.L."/>
            <person name="Gallego J.R."/>
            <person name="Llorente I."/>
            <person name="Martins Dos Santos V.A."/>
            <person name="Jensen O.N."/>
            <person name="Pelaez A.I."/>
            <person name="Sanchez J."/>
            <person name="Ferrer M."/>
        </authorList>
    </citation>
    <scope>NUCLEOTIDE SEQUENCE</scope>
</reference>
<protein>
    <submittedName>
        <fullName evidence="2">RNA polymerase Rpb5</fullName>
    </submittedName>
</protein>
<dbReference type="GO" id="GO:0003899">
    <property type="term" value="F:DNA-directed RNA polymerase activity"/>
    <property type="evidence" value="ECO:0007669"/>
    <property type="project" value="InterPro"/>
</dbReference>
<dbReference type="InterPro" id="IPR035913">
    <property type="entry name" value="RPB5-like_sf"/>
</dbReference>
<dbReference type="EMBL" id="AUZZ01003910">
    <property type="protein sequence ID" value="EQD55628.1"/>
    <property type="molecule type" value="Genomic_DNA"/>
</dbReference>
<dbReference type="InterPro" id="IPR000783">
    <property type="entry name" value="RNA_pol_subH/Rpb5_C"/>
</dbReference>
<reference evidence="2" key="1">
    <citation type="submission" date="2013-08" db="EMBL/GenBank/DDBJ databases">
        <authorList>
            <person name="Mendez C."/>
            <person name="Richter M."/>
            <person name="Ferrer M."/>
            <person name="Sanchez J."/>
        </authorList>
    </citation>
    <scope>NUCLEOTIDE SEQUENCE</scope>
</reference>
<accession>T1AG82</accession>
<gene>
    <name evidence="2" type="ORF">B2A_05614</name>
</gene>
<feature type="domain" description="RNA polymerase subunit H/Rpb5 C-terminal" evidence="1">
    <location>
        <begin position="2"/>
        <end position="59"/>
    </location>
</feature>
<organism evidence="2">
    <name type="scientific">mine drainage metagenome</name>
    <dbReference type="NCBI Taxonomy" id="410659"/>
    <lineage>
        <taxon>unclassified sequences</taxon>
        <taxon>metagenomes</taxon>
        <taxon>ecological metagenomes</taxon>
    </lineage>
</organism>
<dbReference type="SUPFAM" id="SSF55287">
    <property type="entry name" value="RPB5-like RNA polymerase subunit"/>
    <property type="match status" value="1"/>
</dbReference>
<proteinExistence type="predicted"/>
<dbReference type="Gene3D" id="3.90.940.20">
    <property type="entry name" value="RPB5-like RNA polymerase subunit"/>
    <property type="match status" value="1"/>
</dbReference>
<name>T1AG82_9ZZZZ</name>